<name>A0ABW4RA06_9RHOB</name>
<dbReference type="EMBL" id="JBHUEN010000043">
    <property type="protein sequence ID" value="MFD1882947.1"/>
    <property type="molecule type" value="Genomic_DNA"/>
</dbReference>
<reference evidence="3" key="1">
    <citation type="journal article" date="2019" name="Int. J. Syst. Evol. Microbiol.">
        <title>The Global Catalogue of Microorganisms (GCM) 10K type strain sequencing project: providing services to taxonomists for standard genome sequencing and annotation.</title>
        <authorList>
            <consortium name="The Broad Institute Genomics Platform"/>
            <consortium name="The Broad Institute Genome Sequencing Center for Infectious Disease"/>
            <person name="Wu L."/>
            <person name="Ma J."/>
        </authorList>
    </citation>
    <scope>NUCLEOTIDE SEQUENCE [LARGE SCALE GENOMIC DNA]</scope>
    <source>
        <strain evidence="3">CCUG 56029</strain>
    </source>
</reference>
<proteinExistence type="predicted"/>
<evidence type="ECO:0000256" key="1">
    <source>
        <dbReference type="SAM" id="MobiDB-lite"/>
    </source>
</evidence>
<dbReference type="Proteomes" id="UP001597213">
    <property type="component" value="Unassembled WGS sequence"/>
</dbReference>
<dbReference type="Gene3D" id="2.30.30.40">
    <property type="entry name" value="SH3 Domains"/>
    <property type="match status" value="2"/>
</dbReference>
<accession>A0ABW4RA06</accession>
<evidence type="ECO:0000313" key="2">
    <source>
        <dbReference type="EMBL" id="MFD1882947.1"/>
    </source>
</evidence>
<evidence type="ECO:0000313" key="3">
    <source>
        <dbReference type="Proteomes" id="UP001597213"/>
    </source>
</evidence>
<dbReference type="InterPro" id="IPR010466">
    <property type="entry name" value="DUF1058"/>
</dbReference>
<gene>
    <name evidence="2" type="ORF">ACFSCT_14590</name>
</gene>
<organism evidence="2 3">
    <name type="scientific">Paracoccus pacificus</name>
    <dbReference type="NCBI Taxonomy" id="1463598"/>
    <lineage>
        <taxon>Bacteria</taxon>
        <taxon>Pseudomonadati</taxon>
        <taxon>Pseudomonadota</taxon>
        <taxon>Alphaproteobacteria</taxon>
        <taxon>Rhodobacterales</taxon>
        <taxon>Paracoccaceae</taxon>
        <taxon>Paracoccus</taxon>
    </lineage>
</organism>
<comment type="caution">
    <text evidence="2">The sequence shown here is derived from an EMBL/GenBank/DDBJ whole genome shotgun (WGS) entry which is preliminary data.</text>
</comment>
<keyword evidence="3" id="KW-1185">Reference proteome</keyword>
<dbReference type="RefSeq" id="WP_379143890.1">
    <property type="nucleotide sequence ID" value="NZ_JBHUEN010000043.1"/>
</dbReference>
<dbReference type="Pfam" id="PF06347">
    <property type="entry name" value="SH3_4"/>
    <property type="match status" value="2"/>
</dbReference>
<protein>
    <submittedName>
        <fullName evidence="2">SH3 domain-containing protein</fullName>
    </submittedName>
</protein>
<feature type="region of interest" description="Disordered" evidence="1">
    <location>
        <begin position="44"/>
        <end position="90"/>
    </location>
</feature>
<sequence>MSDKGIRPDSEAYRGGHWKTIIAGVVAAALMTLASAELRPAHAQTGDPAAKGSAAETAVEAIEQTAPAPISPPAEQRRPDRGSVTNLPIPRYVSLKGSEGNARRGPSLTHRVDWVFRHAGMPLRVTAEFGHWRRVEDRDGAGGWVHYALLSGVRTAIVLDDMTDLLARPDPQAQVVARAEAGVIGRLGACNPDWCQITAGGEKGWVRKTSLWGVDPDEIRE</sequence>